<dbReference type="InterPro" id="IPR000531">
    <property type="entry name" value="Beta-barrel_TonB"/>
</dbReference>
<feature type="domain" description="TonB-dependent receptor-like beta-barrel" evidence="12">
    <location>
        <begin position="244"/>
        <end position="681"/>
    </location>
</feature>
<dbReference type="InterPro" id="IPR012910">
    <property type="entry name" value="Plug_dom"/>
</dbReference>
<evidence type="ECO:0000256" key="3">
    <source>
        <dbReference type="ARBA" id="ARBA00022452"/>
    </source>
</evidence>
<dbReference type="AlphaFoldDB" id="A0A7W8DQM8"/>
<evidence type="ECO:0000256" key="10">
    <source>
        <dbReference type="RuleBase" id="RU003357"/>
    </source>
</evidence>
<dbReference type="GO" id="GO:0033214">
    <property type="term" value="P:siderophore-iron import into cell"/>
    <property type="evidence" value="ECO:0007669"/>
    <property type="project" value="TreeGrafter"/>
</dbReference>
<keyword evidence="4 9" id="KW-0812">Transmembrane</keyword>
<keyword evidence="3 9" id="KW-1134">Transmembrane beta strand</keyword>
<comment type="similarity">
    <text evidence="9 10">Belongs to the TonB-dependent receptor family.</text>
</comment>
<gene>
    <name evidence="14" type="ORF">HNQ64_002349</name>
</gene>
<dbReference type="InterPro" id="IPR010917">
    <property type="entry name" value="TonB_rcpt_CS"/>
</dbReference>
<dbReference type="SUPFAM" id="SSF56935">
    <property type="entry name" value="Porins"/>
    <property type="match status" value="1"/>
</dbReference>
<dbReference type="InterPro" id="IPR037066">
    <property type="entry name" value="Plug_dom_sf"/>
</dbReference>
<dbReference type="Proteomes" id="UP000534294">
    <property type="component" value="Unassembled WGS sequence"/>
</dbReference>
<evidence type="ECO:0000256" key="5">
    <source>
        <dbReference type="ARBA" id="ARBA00022729"/>
    </source>
</evidence>
<keyword evidence="8 9" id="KW-0998">Cell outer membrane</keyword>
<evidence type="ECO:0000256" key="9">
    <source>
        <dbReference type="PROSITE-ProRule" id="PRU01360"/>
    </source>
</evidence>
<evidence type="ECO:0000256" key="2">
    <source>
        <dbReference type="ARBA" id="ARBA00022448"/>
    </source>
</evidence>
<keyword evidence="5 11" id="KW-0732">Signal</keyword>
<keyword evidence="6 10" id="KW-0798">TonB box</keyword>
<evidence type="ECO:0000313" key="14">
    <source>
        <dbReference type="EMBL" id="MBB5038091.1"/>
    </source>
</evidence>
<dbReference type="GO" id="GO:0009279">
    <property type="term" value="C:cell outer membrane"/>
    <property type="evidence" value="ECO:0007669"/>
    <property type="project" value="UniProtKB-SubCell"/>
</dbReference>
<feature type="domain" description="TonB-dependent receptor plug" evidence="13">
    <location>
        <begin position="69"/>
        <end position="170"/>
    </location>
</feature>
<dbReference type="Pfam" id="PF07715">
    <property type="entry name" value="Plug"/>
    <property type="match status" value="1"/>
</dbReference>
<keyword evidence="7 9" id="KW-0472">Membrane</keyword>
<evidence type="ECO:0000313" key="15">
    <source>
        <dbReference type="Proteomes" id="UP000534294"/>
    </source>
</evidence>
<evidence type="ECO:0000256" key="11">
    <source>
        <dbReference type="SAM" id="SignalP"/>
    </source>
</evidence>
<dbReference type="InterPro" id="IPR039426">
    <property type="entry name" value="TonB-dep_rcpt-like"/>
</dbReference>
<dbReference type="RefSeq" id="WP_184208586.1">
    <property type="nucleotide sequence ID" value="NZ_JACHIF010000004.1"/>
</dbReference>
<organism evidence="14 15">
    <name type="scientific">Prosthecobacter dejongeii</name>
    <dbReference type="NCBI Taxonomy" id="48465"/>
    <lineage>
        <taxon>Bacteria</taxon>
        <taxon>Pseudomonadati</taxon>
        <taxon>Verrucomicrobiota</taxon>
        <taxon>Verrucomicrobiia</taxon>
        <taxon>Verrucomicrobiales</taxon>
        <taxon>Verrucomicrobiaceae</taxon>
        <taxon>Prosthecobacter</taxon>
    </lineage>
</organism>
<keyword evidence="15" id="KW-1185">Reference proteome</keyword>
<accession>A0A7W8DQM8</accession>
<name>A0A7W8DQM8_9BACT</name>
<evidence type="ECO:0000256" key="1">
    <source>
        <dbReference type="ARBA" id="ARBA00004571"/>
    </source>
</evidence>
<feature type="chain" id="PRO_5030988440" evidence="11">
    <location>
        <begin position="21"/>
        <end position="711"/>
    </location>
</feature>
<dbReference type="InterPro" id="IPR036942">
    <property type="entry name" value="Beta-barrel_TonB_sf"/>
</dbReference>
<dbReference type="PANTHER" id="PTHR30442">
    <property type="entry name" value="IRON III DICITRATE TRANSPORT PROTEIN FECA"/>
    <property type="match status" value="1"/>
</dbReference>
<evidence type="ECO:0000259" key="12">
    <source>
        <dbReference type="Pfam" id="PF00593"/>
    </source>
</evidence>
<sequence>MKRLYRLSALLLVGSTSAFSQTVSPQGQSTSDAPVLEEITVYGEAEGDSVIQNPFLAPVEGTKVFAGKRATVIDLDALPKVQANNYRQALALTPGLLFSEETTPLVSLGYRGIGEPHRMQFMQVLKDGIPIHADPFGYPEAYYTPPLDTVDRIEFIRGGGSLMYGPQPGGALNYITYMPNRESPFSFRTQNIVGSDDLFSSYTAVDGTLGSLGYYGYFNHRESNGFREANSDYRLDGGHFKLAWDIDADTRLIFGFDGYEEEHGEPGGLTASDFAKNPDKTTRFNDQFRLKRYAGTLELQHTFQPGTELSVKSWAGYYQRWSKRQRGGGFGTLPTGANASTNSIENQEFYTFGFEPRVRHDWEAWGNTHTLAAGMQFYYLTSPRQDQRGFEPDADNGITTQDSLRETVYGSLFVENKFTFGKLSITPGFRMEMINQSVNVQNYNPATGALTSEAARADFEAQPLFGLGISYDLGSDTELYANVSQSYRTTVFSEAIVAETGVTTTDAGPSVGWNYEIGYRGTPRTWITYDTSLFLVDLDNRFGLNGNVLRSVGRSINYGWDGAMQVDVIGLADQLNGTNNVERIGSLNVYANATLLQAKLYGGPNDGATPQYAPEYIIRTGLIYNLKNKVKISFLGTFVDDHFADDAQTANRFIPGYMTWDLTAEVKVTKNFTAMAGLNNVFDESYYSRVRNDGIDPGYGRNFYVGGSFQF</sequence>
<dbReference type="EMBL" id="JACHIF010000004">
    <property type="protein sequence ID" value="MBB5038091.1"/>
    <property type="molecule type" value="Genomic_DNA"/>
</dbReference>
<protein>
    <submittedName>
        <fullName evidence="14">Fe(3+) dicitrate transport protein</fullName>
    </submittedName>
</protein>
<reference evidence="14 15" key="1">
    <citation type="submission" date="2020-08" db="EMBL/GenBank/DDBJ databases">
        <title>Genomic Encyclopedia of Type Strains, Phase IV (KMG-IV): sequencing the most valuable type-strain genomes for metagenomic binning, comparative biology and taxonomic classification.</title>
        <authorList>
            <person name="Goeker M."/>
        </authorList>
    </citation>
    <scope>NUCLEOTIDE SEQUENCE [LARGE SCALE GENOMIC DNA]</scope>
    <source>
        <strain evidence="14 15">DSM 12251</strain>
    </source>
</reference>
<comment type="subcellular location">
    <subcellularLocation>
        <location evidence="1 9">Cell outer membrane</location>
        <topology evidence="1 9">Multi-pass membrane protein</topology>
    </subcellularLocation>
</comment>
<comment type="caution">
    <text evidence="14">The sequence shown here is derived from an EMBL/GenBank/DDBJ whole genome shotgun (WGS) entry which is preliminary data.</text>
</comment>
<evidence type="ECO:0000259" key="13">
    <source>
        <dbReference type="Pfam" id="PF07715"/>
    </source>
</evidence>
<dbReference type="PROSITE" id="PS52016">
    <property type="entry name" value="TONB_DEPENDENT_REC_3"/>
    <property type="match status" value="1"/>
</dbReference>
<dbReference type="PROSITE" id="PS01156">
    <property type="entry name" value="TONB_DEPENDENT_REC_2"/>
    <property type="match status" value="1"/>
</dbReference>
<feature type="signal peptide" evidence="11">
    <location>
        <begin position="1"/>
        <end position="20"/>
    </location>
</feature>
<proteinExistence type="inferred from homology"/>
<dbReference type="Gene3D" id="2.40.170.20">
    <property type="entry name" value="TonB-dependent receptor, beta-barrel domain"/>
    <property type="match status" value="1"/>
</dbReference>
<evidence type="ECO:0000256" key="4">
    <source>
        <dbReference type="ARBA" id="ARBA00022692"/>
    </source>
</evidence>
<evidence type="ECO:0000256" key="7">
    <source>
        <dbReference type="ARBA" id="ARBA00023136"/>
    </source>
</evidence>
<dbReference type="PANTHER" id="PTHR30442:SF0">
    <property type="entry name" value="FE(3+) DICITRATE TRANSPORT PROTEIN FECA"/>
    <property type="match status" value="1"/>
</dbReference>
<keyword evidence="2 9" id="KW-0813">Transport</keyword>
<evidence type="ECO:0000256" key="8">
    <source>
        <dbReference type="ARBA" id="ARBA00023237"/>
    </source>
</evidence>
<dbReference type="Pfam" id="PF00593">
    <property type="entry name" value="TonB_dep_Rec_b-barrel"/>
    <property type="match status" value="1"/>
</dbReference>
<dbReference type="Gene3D" id="2.170.130.10">
    <property type="entry name" value="TonB-dependent receptor, plug domain"/>
    <property type="match status" value="1"/>
</dbReference>
<evidence type="ECO:0000256" key="6">
    <source>
        <dbReference type="ARBA" id="ARBA00023077"/>
    </source>
</evidence>